<feature type="signal peptide" evidence="1">
    <location>
        <begin position="1"/>
        <end position="20"/>
    </location>
</feature>
<keyword evidence="2" id="KW-0378">Hydrolase</keyword>
<dbReference type="SUPFAM" id="SSF53474">
    <property type="entry name" value="alpha/beta-Hydrolases"/>
    <property type="match status" value="1"/>
</dbReference>
<dbReference type="InterPro" id="IPR000801">
    <property type="entry name" value="Esterase-like"/>
</dbReference>
<accession>A0A9W6IM74</accession>
<dbReference type="EMBL" id="BSFE01000005">
    <property type="protein sequence ID" value="GLK52583.1"/>
    <property type="molecule type" value="Genomic_DNA"/>
</dbReference>
<name>A0A9W6IM74_9PROT</name>
<dbReference type="PANTHER" id="PTHR48098">
    <property type="entry name" value="ENTEROCHELIN ESTERASE-RELATED"/>
    <property type="match status" value="1"/>
</dbReference>
<dbReference type="Gene3D" id="3.40.50.1820">
    <property type="entry name" value="alpha/beta hydrolase"/>
    <property type="match status" value="1"/>
</dbReference>
<dbReference type="RefSeq" id="WP_271186950.1">
    <property type="nucleotide sequence ID" value="NZ_BSFE01000005.1"/>
</dbReference>
<dbReference type="InterPro" id="IPR029058">
    <property type="entry name" value="AB_hydrolase_fold"/>
</dbReference>
<dbReference type="AlphaFoldDB" id="A0A9W6IM74"/>
<dbReference type="Proteomes" id="UP001143486">
    <property type="component" value="Unassembled WGS sequence"/>
</dbReference>
<gene>
    <name evidence="2" type="ORF">GCM10017621_20910</name>
</gene>
<reference evidence="2" key="2">
    <citation type="submission" date="2023-01" db="EMBL/GenBank/DDBJ databases">
        <authorList>
            <person name="Sun Q."/>
            <person name="Evtushenko L."/>
        </authorList>
    </citation>
    <scope>NUCLEOTIDE SEQUENCE</scope>
    <source>
        <strain evidence="2">VKM B-1513</strain>
    </source>
</reference>
<dbReference type="PANTHER" id="PTHR48098:SF6">
    <property type="entry name" value="FERRI-BACILLIBACTIN ESTERASE BESA"/>
    <property type="match status" value="1"/>
</dbReference>
<feature type="chain" id="PRO_5040724477" evidence="1">
    <location>
        <begin position="21"/>
        <end position="305"/>
    </location>
</feature>
<reference evidence="2" key="1">
    <citation type="journal article" date="2014" name="Int. J. Syst. Evol. Microbiol.">
        <title>Complete genome sequence of Corynebacterium casei LMG S-19264T (=DSM 44701T), isolated from a smear-ripened cheese.</title>
        <authorList>
            <consortium name="US DOE Joint Genome Institute (JGI-PGF)"/>
            <person name="Walter F."/>
            <person name="Albersmeier A."/>
            <person name="Kalinowski J."/>
            <person name="Ruckert C."/>
        </authorList>
    </citation>
    <scope>NUCLEOTIDE SEQUENCE</scope>
    <source>
        <strain evidence="2">VKM B-1513</strain>
    </source>
</reference>
<keyword evidence="1" id="KW-0732">Signal</keyword>
<proteinExistence type="predicted"/>
<evidence type="ECO:0000313" key="3">
    <source>
        <dbReference type="Proteomes" id="UP001143486"/>
    </source>
</evidence>
<evidence type="ECO:0000313" key="2">
    <source>
        <dbReference type="EMBL" id="GLK52583.1"/>
    </source>
</evidence>
<protein>
    <submittedName>
        <fullName evidence="2">Alpha/beta family hydrolase</fullName>
    </submittedName>
</protein>
<evidence type="ECO:0000256" key="1">
    <source>
        <dbReference type="SAM" id="SignalP"/>
    </source>
</evidence>
<comment type="caution">
    <text evidence="2">The sequence shown here is derived from an EMBL/GenBank/DDBJ whole genome shotgun (WGS) entry which is preliminary data.</text>
</comment>
<dbReference type="GO" id="GO:0016787">
    <property type="term" value="F:hydrolase activity"/>
    <property type="evidence" value="ECO:0007669"/>
    <property type="project" value="UniProtKB-KW"/>
</dbReference>
<keyword evidence="3" id="KW-1185">Reference proteome</keyword>
<dbReference type="InterPro" id="IPR050583">
    <property type="entry name" value="Mycobacterial_A85_antigen"/>
</dbReference>
<organism evidence="2 3">
    <name type="scientific">Maricaulis virginensis</name>
    <dbReference type="NCBI Taxonomy" id="144022"/>
    <lineage>
        <taxon>Bacteria</taxon>
        <taxon>Pseudomonadati</taxon>
        <taxon>Pseudomonadota</taxon>
        <taxon>Alphaproteobacteria</taxon>
        <taxon>Maricaulales</taxon>
        <taxon>Maricaulaceae</taxon>
        <taxon>Maricaulis</taxon>
    </lineage>
</organism>
<sequence>MKNLICGLALLVAATAPATARGTTAGSDSNSATPIHFGTSHEITSSVLGETRTVNVWLPPEHDTAEMPYTVLYLIDGGVEQDFPHIAGLAQLGVISWQYEPLIVVGIETTERIHELTPAPEDARYRTQFDTSGGAEAFRAYIAQDVIPFIEATYRVGERRAVIGESLAGLFIVDTLLEQPDLFDDYISVSPSLWWDDQAVAGRAAERLAAAGHSDTRVYLTMGDEGGTMQAGLDTLLAALDAVEGAPEYRYVDRRETETHSTIYHGAALDALRWLYPYPPYDYGATPWYLIEGGQPDQAANEGNE</sequence>
<dbReference type="Pfam" id="PF00756">
    <property type="entry name" value="Esterase"/>
    <property type="match status" value="1"/>
</dbReference>